<reference evidence="1 2" key="1">
    <citation type="submission" date="2023-01" db="EMBL/GenBank/DDBJ databases">
        <title>Analysis of 21 Apiospora genomes using comparative genomics revels a genus with tremendous synthesis potential of carbohydrate active enzymes and secondary metabolites.</title>
        <authorList>
            <person name="Sorensen T."/>
        </authorList>
    </citation>
    <scope>NUCLEOTIDE SEQUENCE [LARGE SCALE GENOMIC DNA]</scope>
    <source>
        <strain evidence="1 2">CBS 117206</strain>
    </source>
</reference>
<keyword evidence="2" id="KW-1185">Reference proteome</keyword>
<proteinExistence type="predicted"/>
<evidence type="ECO:0000313" key="2">
    <source>
        <dbReference type="Proteomes" id="UP001392437"/>
    </source>
</evidence>
<dbReference type="AlphaFoldDB" id="A0AAW0R4J4"/>
<organism evidence="1 2">
    <name type="scientific">Apiospora kogelbergensis</name>
    <dbReference type="NCBI Taxonomy" id="1337665"/>
    <lineage>
        <taxon>Eukaryota</taxon>
        <taxon>Fungi</taxon>
        <taxon>Dikarya</taxon>
        <taxon>Ascomycota</taxon>
        <taxon>Pezizomycotina</taxon>
        <taxon>Sordariomycetes</taxon>
        <taxon>Xylariomycetidae</taxon>
        <taxon>Amphisphaeriales</taxon>
        <taxon>Apiosporaceae</taxon>
        <taxon>Apiospora</taxon>
    </lineage>
</organism>
<accession>A0AAW0R4J4</accession>
<evidence type="ECO:0000313" key="1">
    <source>
        <dbReference type="EMBL" id="KAK8123903.1"/>
    </source>
</evidence>
<protein>
    <submittedName>
        <fullName evidence="1">Uncharacterized protein</fullName>
    </submittedName>
</protein>
<dbReference type="Proteomes" id="UP001392437">
    <property type="component" value="Unassembled WGS sequence"/>
</dbReference>
<name>A0AAW0R4J4_9PEZI</name>
<comment type="caution">
    <text evidence="1">The sequence shown here is derived from an EMBL/GenBank/DDBJ whole genome shotgun (WGS) entry which is preliminary data.</text>
</comment>
<dbReference type="EMBL" id="JAQQWP010000003">
    <property type="protein sequence ID" value="KAK8123903.1"/>
    <property type="molecule type" value="Genomic_DNA"/>
</dbReference>
<gene>
    <name evidence="1" type="ORF">PG999_003821</name>
</gene>
<sequence length="252" mass="27279">MSLTTSTISRDGTAYALPPQTTPFTYQWAGTAADNPCSSASIYCQFVVGQDTKPFDQLVCTQGFATTAGSSTSFDRSQGACFPSNFFAVFQEDFDLTSAAYEGSACIQGWDTACTADIIVTATSGSSGGATTSRQVWCCAPGYSCTTASADWGDSSTTTAPFERHCYSFLNTPTVVWASWDPPTTLPDGEEYYTYPTGINWQPPRTSTPSSTGRCRWPSALGLVAKEIRRRGRLRERLLLLAHRLDRQSSTT</sequence>